<dbReference type="Pfam" id="PF08837">
    <property type="entry name" value="DUF1810"/>
    <property type="match status" value="1"/>
</dbReference>
<dbReference type="Gene3D" id="1.25.40.380">
    <property type="entry name" value="Protein of unknown function DUF1810"/>
    <property type="match status" value="1"/>
</dbReference>
<keyword evidence="2" id="KW-1185">Reference proteome</keyword>
<dbReference type="InterPro" id="IPR036287">
    <property type="entry name" value="Rv1873-like_sf"/>
</dbReference>
<dbReference type="SUPFAM" id="SSF140736">
    <property type="entry name" value="Rv1873-like"/>
    <property type="match status" value="1"/>
</dbReference>
<dbReference type="Proteomes" id="UP000593765">
    <property type="component" value="Chromosome"/>
</dbReference>
<dbReference type="EMBL" id="CP063458">
    <property type="protein sequence ID" value="QOV90341.1"/>
    <property type="molecule type" value="Genomic_DNA"/>
</dbReference>
<dbReference type="KEGG" id="hbs:IPV69_02930"/>
<protein>
    <submittedName>
        <fullName evidence="1">DUF1810 domain-containing protein</fullName>
    </submittedName>
</protein>
<organism evidence="1 2">
    <name type="scientific">Humisphaera borealis</name>
    <dbReference type="NCBI Taxonomy" id="2807512"/>
    <lineage>
        <taxon>Bacteria</taxon>
        <taxon>Pseudomonadati</taxon>
        <taxon>Planctomycetota</taxon>
        <taxon>Phycisphaerae</taxon>
        <taxon>Tepidisphaerales</taxon>
        <taxon>Tepidisphaeraceae</taxon>
        <taxon>Humisphaera</taxon>
    </lineage>
</organism>
<name>A0A7M2WZR8_9BACT</name>
<proteinExistence type="predicted"/>
<reference evidence="1 2" key="1">
    <citation type="submission" date="2020-10" db="EMBL/GenBank/DDBJ databases">
        <title>Wide distribution of Phycisphaera-like planctomycetes from WD2101 soil group in peatlands and genome analysis of the first cultivated representative.</title>
        <authorList>
            <person name="Dedysh S.N."/>
            <person name="Beletsky A.V."/>
            <person name="Ivanova A."/>
            <person name="Kulichevskaya I.S."/>
            <person name="Suzina N.E."/>
            <person name="Philippov D.A."/>
            <person name="Rakitin A.L."/>
            <person name="Mardanov A.V."/>
            <person name="Ravin N.V."/>
        </authorList>
    </citation>
    <scope>NUCLEOTIDE SEQUENCE [LARGE SCALE GENOMIC DNA]</scope>
    <source>
        <strain evidence="1 2">M1803</strain>
    </source>
</reference>
<gene>
    <name evidence="1" type="ORF">IPV69_02930</name>
</gene>
<accession>A0A7M2WZR8</accession>
<dbReference type="PIRSF" id="PIRSF008546">
    <property type="entry name" value="UCP008546"/>
    <property type="match status" value="1"/>
</dbReference>
<evidence type="ECO:0000313" key="1">
    <source>
        <dbReference type="EMBL" id="QOV90341.1"/>
    </source>
</evidence>
<dbReference type="RefSeq" id="WP_206293422.1">
    <property type="nucleotide sequence ID" value="NZ_CP063458.1"/>
</dbReference>
<evidence type="ECO:0000313" key="2">
    <source>
        <dbReference type="Proteomes" id="UP000593765"/>
    </source>
</evidence>
<dbReference type="InterPro" id="IPR014937">
    <property type="entry name" value="DUF1810"/>
</dbReference>
<dbReference type="AlphaFoldDB" id="A0A7M2WZR8"/>
<sequence>MTSDSDQRFDLSRFIEAQEPIYADALAEIRAGRKRSHWMWFIFPQIAGLGTSQTSRHFAIKGWAEAEAYLEHPLLGPRLDECSRAALDVEGKSANEIFGSPDDMKLRSSATLFAAVSGLDSVFGRLLERFFEGEPDPTTLRLLDESR</sequence>